<proteinExistence type="predicted"/>
<name>A0A285U126_9HYPH</name>
<dbReference type="InterPro" id="IPR003010">
    <property type="entry name" value="C-N_Hydrolase"/>
</dbReference>
<dbReference type="AlphaFoldDB" id="A0A285U126"/>
<dbReference type="Pfam" id="PF00795">
    <property type="entry name" value="CN_hydrolase"/>
    <property type="match status" value="1"/>
</dbReference>
<evidence type="ECO:0000313" key="4">
    <source>
        <dbReference type="Proteomes" id="UP000219167"/>
    </source>
</evidence>
<dbReference type="EMBL" id="OBQD01000001">
    <property type="protein sequence ID" value="SOC35532.1"/>
    <property type="molecule type" value="Genomic_DNA"/>
</dbReference>
<evidence type="ECO:0000313" key="3">
    <source>
        <dbReference type="EMBL" id="SOC35532.1"/>
    </source>
</evidence>
<dbReference type="SUPFAM" id="SSF56317">
    <property type="entry name" value="Carbon-nitrogen hydrolase"/>
    <property type="match status" value="1"/>
</dbReference>
<dbReference type="InterPro" id="IPR036526">
    <property type="entry name" value="C-N_Hydrolase_sf"/>
</dbReference>
<dbReference type="Proteomes" id="UP000219167">
    <property type="component" value="Unassembled WGS sequence"/>
</dbReference>
<accession>A0A285U126</accession>
<sequence length="289" mass="31528">MNESMNGEASLRIAAAQTIVTPDIGANGEHIRAMMVASSAAGVRLVHFCEGALSGYAKAQIGHPAEWARFDWQRQEAELRTIAALCGQLRLFAVVGGAHRLAASAPPHNSLYVLSDQGSLVTRYDKRYLSNSELDGWYTPGTEAITFTVDGYRIGCAICIEAQFPEVFAEYERSGVDAVLFSSYGIPGRFDTALRAHAGLNCLWISAATPAQTVPDRAPAAIVGPDGKWAVRCLPSGAAGFAELLLDRQDPAYDIALNKARPWRRLAREGAIYRERLSDDPRSRRRDEF</sequence>
<organism evidence="3 4">
    <name type="scientific">Rhizobium subbaraonis</name>
    <dbReference type="NCBI Taxonomy" id="908946"/>
    <lineage>
        <taxon>Bacteria</taxon>
        <taxon>Pseudomonadati</taxon>
        <taxon>Pseudomonadota</taxon>
        <taxon>Alphaproteobacteria</taxon>
        <taxon>Hyphomicrobiales</taxon>
        <taxon>Rhizobiaceae</taxon>
        <taxon>Rhizobium/Agrobacterium group</taxon>
        <taxon>Rhizobium</taxon>
    </lineage>
</organism>
<feature type="domain" description="CN hydrolase" evidence="2">
    <location>
        <begin position="11"/>
        <end position="257"/>
    </location>
</feature>
<dbReference type="PROSITE" id="PS50263">
    <property type="entry name" value="CN_HYDROLASE"/>
    <property type="match status" value="1"/>
</dbReference>
<dbReference type="PANTHER" id="PTHR43674">
    <property type="entry name" value="NITRILASE C965.09-RELATED"/>
    <property type="match status" value="1"/>
</dbReference>
<evidence type="ECO:0000256" key="1">
    <source>
        <dbReference type="ARBA" id="ARBA00022801"/>
    </source>
</evidence>
<keyword evidence="1 3" id="KW-0378">Hydrolase</keyword>
<dbReference type="InterPro" id="IPR050345">
    <property type="entry name" value="Aliph_Amidase/BUP"/>
</dbReference>
<evidence type="ECO:0000259" key="2">
    <source>
        <dbReference type="PROSITE" id="PS50263"/>
    </source>
</evidence>
<gene>
    <name evidence="3" type="ORF">SAMN05892877_101403</name>
</gene>
<protein>
    <submittedName>
        <fullName evidence="3">Predicted amidohydrolase</fullName>
    </submittedName>
</protein>
<reference evidence="3 4" key="1">
    <citation type="submission" date="2017-08" db="EMBL/GenBank/DDBJ databases">
        <authorList>
            <person name="de Groot N.N."/>
        </authorList>
    </citation>
    <scope>NUCLEOTIDE SEQUENCE [LARGE SCALE GENOMIC DNA]</scope>
    <source>
        <strain evidence="3 4">JC85</strain>
    </source>
</reference>
<dbReference type="GO" id="GO:0016811">
    <property type="term" value="F:hydrolase activity, acting on carbon-nitrogen (but not peptide) bonds, in linear amides"/>
    <property type="evidence" value="ECO:0007669"/>
    <property type="project" value="TreeGrafter"/>
</dbReference>
<dbReference type="CDD" id="cd07197">
    <property type="entry name" value="nitrilase"/>
    <property type="match status" value="1"/>
</dbReference>
<keyword evidence="4" id="KW-1185">Reference proteome</keyword>
<dbReference type="Gene3D" id="3.60.110.10">
    <property type="entry name" value="Carbon-nitrogen hydrolase"/>
    <property type="match status" value="1"/>
</dbReference>
<dbReference type="PANTHER" id="PTHR43674:SF16">
    <property type="entry name" value="CARBON-NITROGEN FAMILY, PUTATIVE (AFU_ORTHOLOGUE AFUA_5G02350)-RELATED"/>
    <property type="match status" value="1"/>
</dbReference>